<feature type="domain" description="Helicase ATP-binding" evidence="2">
    <location>
        <begin position="1"/>
        <end position="171"/>
    </location>
</feature>
<evidence type="ECO:0000313" key="6">
    <source>
        <dbReference type="Proteomes" id="UP000007076"/>
    </source>
</evidence>
<dbReference type="InterPro" id="IPR050742">
    <property type="entry name" value="Helicase_Restrict-Modif_Enz"/>
</dbReference>
<keyword evidence="4" id="KW-0547">Nucleotide-binding</keyword>
<dbReference type="KEGG" id="ksk:KSE_76730t"/>
<dbReference type="GO" id="GO:0016787">
    <property type="term" value="F:hydrolase activity"/>
    <property type="evidence" value="ECO:0007669"/>
    <property type="project" value="InterPro"/>
</dbReference>
<evidence type="ECO:0000256" key="1">
    <source>
        <dbReference type="SAM" id="MobiDB-lite"/>
    </source>
</evidence>
<dbReference type="Gene3D" id="3.40.50.300">
    <property type="entry name" value="P-loop containing nucleotide triphosphate hydrolases"/>
    <property type="match status" value="2"/>
</dbReference>
<dbReference type="PANTHER" id="PTHR47396">
    <property type="entry name" value="TYPE I RESTRICTION ENZYME ECOKI R PROTEIN"/>
    <property type="match status" value="1"/>
</dbReference>
<reference evidence="4 6" key="1">
    <citation type="journal article" date="2010" name="DNA Res.">
        <title>Genome sequence of Kitasatospora setae NBRC 14216T: an evolutionary snapshot of the family Streptomycetaceae.</title>
        <authorList>
            <person name="Ichikawa N."/>
            <person name="Oguchi A."/>
            <person name="Ikeda H."/>
            <person name="Ishikawa J."/>
            <person name="Kitani S."/>
            <person name="Watanabe Y."/>
            <person name="Nakamura S."/>
            <person name="Katano Y."/>
            <person name="Kishi E."/>
            <person name="Sasagawa M."/>
            <person name="Ankai A."/>
            <person name="Fukui S."/>
            <person name="Hashimoto Y."/>
            <person name="Kamata S."/>
            <person name="Otoguro M."/>
            <person name="Tanikawa S."/>
            <person name="Nihira T."/>
            <person name="Horinouchi S."/>
            <person name="Ohnishi Y."/>
            <person name="Hayakawa M."/>
            <person name="Kuzuyama T."/>
            <person name="Arisawa A."/>
            <person name="Nomoto F."/>
            <person name="Miura H."/>
            <person name="Takahashi Y."/>
            <person name="Fujita N."/>
        </authorList>
    </citation>
    <scope>NUCLEOTIDE SEQUENCE [LARGE SCALE GENOMIC DNA]</scope>
    <source>
        <strain evidence="6">ATCC 33774 / DSM 43861 / JCM 3304 / KCC A-0304 / NBRC 14216 / KM-6054</strain>
        <strain evidence="4">KM-6054</strain>
    </source>
</reference>
<accession>E4MYW2</accession>
<evidence type="ECO:0000259" key="2">
    <source>
        <dbReference type="PROSITE" id="PS51192"/>
    </source>
</evidence>
<dbReference type="Pfam" id="PF00271">
    <property type="entry name" value="Helicase_C"/>
    <property type="match status" value="1"/>
</dbReference>
<dbReference type="Proteomes" id="UP000007076">
    <property type="component" value="Chromosome"/>
</dbReference>
<protein>
    <submittedName>
        <fullName evidence="4">Putative helicase</fullName>
    </submittedName>
</protein>
<evidence type="ECO:0000259" key="3">
    <source>
        <dbReference type="PROSITE" id="PS51194"/>
    </source>
</evidence>
<dbReference type="InterPro" id="IPR027417">
    <property type="entry name" value="P-loop_NTPase"/>
</dbReference>
<dbReference type="AlphaFoldDB" id="E4MYW2"/>
<feature type="region of interest" description="Disordered" evidence="1">
    <location>
        <begin position="240"/>
        <end position="280"/>
    </location>
</feature>
<dbReference type="GO" id="GO:0005524">
    <property type="term" value="F:ATP binding"/>
    <property type="evidence" value="ECO:0007669"/>
    <property type="project" value="InterPro"/>
</dbReference>
<name>E4MYW2_KITSK</name>
<keyword evidence="6" id="KW-1185">Reference proteome</keyword>
<dbReference type="InterPro" id="IPR005114">
    <property type="entry name" value="Helicase_assoc"/>
</dbReference>
<feature type="region of interest" description="Disordered" evidence="1">
    <location>
        <begin position="158"/>
        <end position="184"/>
    </location>
</feature>
<sequence length="787" mass="87083">MVSACGTGKTLIGIRVAEEVGSRRVMVVLPTKDLAVQTALAWRADRRREPMVLISSMDATASASLQAANVGSTGDFTRLASLMKSVEQLTVFVLYDSLRKITEAQQALHAPAFDLAIMDEAHRISGHHDKQWATVLDNQHIKADRRLFLTATPRIWDSPDLAEDPDNPHRPRPRRRRTTVQRAPIDPRLINSLDNTHLYGPTVHHYPLHQAVEDGVIADYRILVPTITDTHLHQRLHTDTTTAASTRAGSAPTTGTRPGNAQTDDMRTGNAKPGGSPAGSALRTTALHLAVHKAMTEHQLHHVLVYFNEVATARDFTREYPHTLRRLPPELRPATMPSVLHINGDDLPDERQATLNAFTAAPAAILTNAKVLTEGIDSGAIDAVVIADTTRSVVRCVQALGRALRKPAGADKLAHLIIPAYIPEGADPTDILGTPYEPVWAIATALRSHDHRIAERLPNRANRLPGEVRELVRRRWRFDYDTHPEVIARAMDLVSFDPARISTRPRLKGLASAQAYRDEHGHLAVPHEYVDPYGFTLGEFVSGQRSAHQRGELPPEWIAELDALGMIWSVPDAQWQANLTTVTAYHQQTGHLAIPTTDPGGRFLAEQRAQAARGQLAPERTADLENIDPHWRLLHGPDWHRKYATLRTHLRAGHDPAELHPDSVLVGIRIGPWLQRQTTGWAKLHPDQQRLLTEIGLTPASSPLPRLARTRRTFRQNTDLLEAFLVREEGRLPEARESIIVDGEKIAIGAWLAKARSRARSGALRAEDRATITGLLGEEWAAAPDTA</sequence>
<gene>
    <name evidence="4" type="primary">ttrA1</name>
    <name evidence="5" type="synonym">ttrA2</name>
    <name evidence="4" type="ordered locus">KSE_00010t</name>
    <name evidence="5" type="ordered locus">KSE_76730t</name>
</gene>
<dbReference type="EMBL" id="AP010968">
    <property type="protein sequence ID" value="BAJ25855.1"/>
    <property type="molecule type" value="Genomic_DNA"/>
</dbReference>
<dbReference type="GO" id="GO:0003677">
    <property type="term" value="F:DNA binding"/>
    <property type="evidence" value="ECO:0007669"/>
    <property type="project" value="InterPro"/>
</dbReference>
<organism evidence="4 6">
    <name type="scientific">Kitasatospora setae (strain ATCC 33774 / DSM 43861 / JCM 3304 / KCC A-0304 / NBRC 14216 / KM-6054)</name>
    <name type="common">Streptomyces setae</name>
    <dbReference type="NCBI Taxonomy" id="452652"/>
    <lineage>
        <taxon>Bacteria</taxon>
        <taxon>Bacillati</taxon>
        <taxon>Actinomycetota</taxon>
        <taxon>Actinomycetes</taxon>
        <taxon>Kitasatosporales</taxon>
        <taxon>Streptomycetaceae</taxon>
        <taxon>Kitasatospora</taxon>
    </lineage>
</organism>
<keyword evidence="4" id="KW-0067">ATP-binding</keyword>
<dbReference type="PANTHER" id="PTHR47396:SF1">
    <property type="entry name" value="ATP-DEPENDENT HELICASE IRC3-RELATED"/>
    <property type="match status" value="1"/>
</dbReference>
<dbReference type="HOGENOM" id="CLU_009677_1_0_11"/>
<feature type="compositionally biased region" description="Basic residues" evidence="1">
    <location>
        <begin position="170"/>
        <end position="179"/>
    </location>
</feature>
<dbReference type="InterPro" id="IPR001650">
    <property type="entry name" value="Helicase_C-like"/>
</dbReference>
<dbReference type="GO" id="GO:0004386">
    <property type="term" value="F:helicase activity"/>
    <property type="evidence" value="ECO:0007669"/>
    <property type="project" value="UniProtKB-KW"/>
</dbReference>
<dbReference type="PATRIC" id="fig|452652.3.peg.1"/>
<dbReference type="EMBL" id="AP010968">
    <property type="protein sequence ID" value="BAJ33423.1"/>
    <property type="molecule type" value="Genomic_DNA"/>
</dbReference>
<evidence type="ECO:0000313" key="4">
    <source>
        <dbReference type="EMBL" id="BAJ25855.1"/>
    </source>
</evidence>
<keyword evidence="4" id="KW-0378">Hydrolase</keyword>
<dbReference type="PROSITE" id="PS51194">
    <property type="entry name" value="HELICASE_CTER"/>
    <property type="match status" value="1"/>
</dbReference>
<dbReference type="InterPro" id="IPR006935">
    <property type="entry name" value="Helicase/UvrB_N"/>
</dbReference>
<dbReference type="Pfam" id="PF04851">
    <property type="entry name" value="ResIII"/>
    <property type="match status" value="1"/>
</dbReference>
<evidence type="ECO:0000313" key="5">
    <source>
        <dbReference type="EMBL" id="BAJ33423.1"/>
    </source>
</evidence>
<dbReference type="eggNOG" id="COG1061">
    <property type="taxonomic scope" value="Bacteria"/>
</dbReference>
<dbReference type="CDD" id="cd18785">
    <property type="entry name" value="SF2_C"/>
    <property type="match status" value="1"/>
</dbReference>
<feature type="domain" description="Helicase C-terminal" evidence="3">
    <location>
        <begin position="283"/>
        <end position="472"/>
    </location>
</feature>
<proteinExistence type="predicted"/>
<keyword evidence="4" id="KW-0347">Helicase</keyword>
<dbReference type="eggNOG" id="COG4889">
    <property type="taxonomic scope" value="Bacteria"/>
</dbReference>
<dbReference type="STRING" id="452652.KSE_00010t"/>
<dbReference type="PROSITE" id="PS51192">
    <property type="entry name" value="HELICASE_ATP_BIND_1"/>
    <property type="match status" value="1"/>
</dbReference>
<dbReference type="InterPro" id="IPR014001">
    <property type="entry name" value="Helicase_ATP-bd"/>
</dbReference>
<dbReference type="Gene3D" id="6.10.140.530">
    <property type="match status" value="2"/>
</dbReference>
<dbReference type="GO" id="GO:0005829">
    <property type="term" value="C:cytosol"/>
    <property type="evidence" value="ECO:0007669"/>
    <property type="project" value="TreeGrafter"/>
</dbReference>
<feature type="compositionally biased region" description="Low complexity" evidence="1">
    <location>
        <begin position="240"/>
        <end position="257"/>
    </location>
</feature>
<dbReference type="SUPFAM" id="SSF52540">
    <property type="entry name" value="P-loop containing nucleoside triphosphate hydrolases"/>
    <property type="match status" value="1"/>
</dbReference>
<dbReference type="KEGG" id="ksk:KSE_00010t"/>
<dbReference type="Pfam" id="PF03457">
    <property type="entry name" value="HA"/>
    <property type="match status" value="2"/>
</dbReference>
<dbReference type="SMART" id="SM00490">
    <property type="entry name" value="HELICc"/>
    <property type="match status" value="1"/>
</dbReference>